<dbReference type="OrthoDB" id="9807335at2"/>
<comment type="caution">
    <text evidence="2">The sequence shown here is derived from an EMBL/GenBank/DDBJ whole genome shotgun (WGS) entry which is preliminary data.</text>
</comment>
<evidence type="ECO:0000313" key="3">
    <source>
        <dbReference type="Proteomes" id="UP000286100"/>
    </source>
</evidence>
<evidence type="ECO:0000313" key="2">
    <source>
        <dbReference type="EMBL" id="RJF90321.1"/>
    </source>
</evidence>
<sequence length="243" mass="26836">MKKYVIAGLLGAAAIGSFGAGLVVSATPARAIPVFDASNYAQNVLTAARTLQQINQQIQSLQNEAQMLANMEKHLSRIDFPQLDQLRQKLATIDRLMGQAQRIDFRVDQLDAKFRALFPDSFDQTLRLDRRVADARARLDTAMAGFQQTMTVQAQVVENVRDDAQVLSEIVAKSQGAEGDLQAAQATNQLLALTAKQQFQLQQLMAAQFRSESIEQARRVQEAQEARAATRKFLGNGKAYTPD</sequence>
<feature type="coiled-coil region" evidence="1">
    <location>
        <begin position="44"/>
        <end position="71"/>
    </location>
</feature>
<name>A0A418WJV3_9SPHN</name>
<organism evidence="2 3">
    <name type="scientific">Sphingomonas cavernae</name>
    <dbReference type="NCBI Taxonomy" id="2320861"/>
    <lineage>
        <taxon>Bacteria</taxon>
        <taxon>Pseudomonadati</taxon>
        <taxon>Pseudomonadota</taxon>
        <taxon>Alphaproteobacteria</taxon>
        <taxon>Sphingomonadales</taxon>
        <taxon>Sphingomonadaceae</taxon>
        <taxon>Sphingomonas</taxon>
    </lineage>
</organism>
<accession>A0A418WJV3</accession>
<gene>
    <name evidence="2" type="primary">trbJ</name>
    <name evidence="2" type="ORF">D3876_08655</name>
</gene>
<keyword evidence="1" id="KW-0175">Coiled coil</keyword>
<dbReference type="EMBL" id="QYUM01000003">
    <property type="protein sequence ID" value="RJF90321.1"/>
    <property type="molecule type" value="Genomic_DNA"/>
</dbReference>
<dbReference type="Proteomes" id="UP000286100">
    <property type="component" value="Unassembled WGS sequence"/>
</dbReference>
<proteinExistence type="predicted"/>
<reference evidence="2 3" key="1">
    <citation type="submission" date="2018-09" db="EMBL/GenBank/DDBJ databases">
        <authorList>
            <person name="Zhu H."/>
        </authorList>
    </citation>
    <scope>NUCLEOTIDE SEQUENCE [LARGE SCALE GENOMIC DNA]</scope>
    <source>
        <strain evidence="2 3">K2R01-6</strain>
    </source>
</reference>
<dbReference type="NCBIfam" id="NF010448">
    <property type="entry name" value="PRK13874.1"/>
    <property type="match status" value="1"/>
</dbReference>
<keyword evidence="3" id="KW-1185">Reference proteome</keyword>
<dbReference type="RefSeq" id="WP_119761430.1">
    <property type="nucleotide sequence ID" value="NZ_QYUM01000003.1"/>
</dbReference>
<dbReference type="NCBIfam" id="TIGR02780">
    <property type="entry name" value="TrbJ_Ti"/>
    <property type="match status" value="1"/>
</dbReference>
<dbReference type="InterPro" id="IPR014147">
    <property type="entry name" value="T4SS_TrbJ"/>
</dbReference>
<evidence type="ECO:0000256" key="1">
    <source>
        <dbReference type="SAM" id="Coils"/>
    </source>
</evidence>
<protein>
    <submittedName>
        <fullName evidence="2">P-type conjugative transfer protein TrbJ</fullName>
    </submittedName>
</protein>
<dbReference type="AlphaFoldDB" id="A0A418WJV3"/>